<dbReference type="AlphaFoldDB" id="A0A6A4RTC1"/>
<dbReference type="Proteomes" id="UP000438429">
    <property type="component" value="Unassembled WGS sequence"/>
</dbReference>
<accession>A0A6A4RTC1</accession>
<proteinExistence type="predicted"/>
<gene>
    <name evidence="1" type="ORF">F2P81_024065</name>
</gene>
<dbReference type="PANTHER" id="PTHR46791:SF5">
    <property type="entry name" value="CLR5 DOMAIN-CONTAINING PROTEIN-RELATED"/>
    <property type="match status" value="1"/>
</dbReference>
<dbReference type="PANTHER" id="PTHR46791">
    <property type="entry name" value="EXPRESSED PROTEIN"/>
    <property type="match status" value="1"/>
</dbReference>
<dbReference type="EMBL" id="VEVO01000022">
    <property type="protein sequence ID" value="KAF0023435.1"/>
    <property type="molecule type" value="Genomic_DNA"/>
</dbReference>
<comment type="caution">
    <text evidence="1">The sequence shown here is derived from an EMBL/GenBank/DDBJ whole genome shotgun (WGS) entry which is preliminary data.</text>
</comment>
<evidence type="ECO:0000313" key="1">
    <source>
        <dbReference type="EMBL" id="KAF0023435.1"/>
    </source>
</evidence>
<organism evidence="1 2">
    <name type="scientific">Scophthalmus maximus</name>
    <name type="common">Turbot</name>
    <name type="synonym">Psetta maxima</name>
    <dbReference type="NCBI Taxonomy" id="52904"/>
    <lineage>
        <taxon>Eukaryota</taxon>
        <taxon>Metazoa</taxon>
        <taxon>Chordata</taxon>
        <taxon>Craniata</taxon>
        <taxon>Vertebrata</taxon>
        <taxon>Euteleostomi</taxon>
        <taxon>Actinopterygii</taxon>
        <taxon>Neopterygii</taxon>
        <taxon>Teleostei</taxon>
        <taxon>Neoteleostei</taxon>
        <taxon>Acanthomorphata</taxon>
        <taxon>Carangaria</taxon>
        <taxon>Pleuronectiformes</taxon>
        <taxon>Pleuronectoidei</taxon>
        <taxon>Scophthalmidae</taxon>
        <taxon>Scophthalmus</taxon>
    </lineage>
</organism>
<reference evidence="1 2" key="1">
    <citation type="submission" date="2019-06" db="EMBL/GenBank/DDBJ databases">
        <title>Draft genomes of female and male turbot (Scophthalmus maximus).</title>
        <authorList>
            <person name="Xu H."/>
            <person name="Xu X.-W."/>
            <person name="Shao C."/>
            <person name="Chen S."/>
        </authorList>
    </citation>
    <scope>NUCLEOTIDE SEQUENCE [LARGE SCALE GENOMIC DNA]</scope>
    <source>
        <strain evidence="1">Ysfricsl-2016a</strain>
        <tissue evidence="1">Blood</tissue>
    </source>
</reference>
<sequence length="220" mass="25193">MDLNIPDMCDPFFAINHAIAQIEANQHEQPDNQMNPSNEPTNANNIVDVRPLDFFEDLNNASNNLQNQQDNEALTIGKSMQNSAGMCDDTAVTLSDILFLFLHENHYYGIISAKAFLGCKNVCNYCYEDLNNSISDEELDRIVSDIHHQYPSAGYKIILGHLRSRQLFVKKERVLESLRRLDPEGVVMRRLSLRTIRRRCYSVPAPNSVWHIDGHHKLIL</sequence>
<evidence type="ECO:0000313" key="2">
    <source>
        <dbReference type="Proteomes" id="UP000438429"/>
    </source>
</evidence>
<protein>
    <submittedName>
        <fullName evidence="1">Uncharacterized protein</fullName>
    </submittedName>
</protein>
<name>A0A6A4RTC1_SCOMX</name>